<keyword evidence="3" id="KW-0119">Carbohydrate metabolism</keyword>
<protein>
    <recommendedName>
        <fullName evidence="10">Carboxylic ester hydrolase</fullName>
        <ecNumber evidence="10">3.1.1.-</ecNumber>
    </recommendedName>
</protein>
<evidence type="ECO:0000256" key="1">
    <source>
        <dbReference type="ARBA" id="ARBA00006249"/>
    </source>
</evidence>
<keyword evidence="12" id="KW-1185">Reference proteome</keyword>
<comment type="caution">
    <text evidence="11">The sequence shown here is derived from an EMBL/GenBank/DDBJ whole genome shotgun (WGS) entry which is preliminary data.</text>
</comment>
<sequence>MPGVRIFHSFSCSLSIPFYAYGADARSMVDFVCYSSARRRAQCVSVRQASDGVGCLLEVMAHSRSVNAWTRVLKQLRLAQCVLLNIQQSLSQVWSMLKFNLLTAAIIVAASTHISAQFQEPINAAYIAAATTRVPGDDPEQFPELCDSLAARLYPIPNSRISSTTFVAAGTTLTFPDVDPTCRQFSQPQLISVDMCRVILTVATTARSHISMETWLPVDWTGRFLSIGNGGIGGCVHFDDMDYGASLGFATSGSNNGHPGLNGTLFLDNPDVVEDFVFRALLMSAQVGKKITRTFFGRSHTKSYYLGCSTGGRQGWKMAQDFPDEFDGIVAGAPAFAWTGLMSWMGTFYPLVKNAGADFPPPSLWPVIDEAILVQCDGLDGAIDGIIEDPSRCDFRPEALLCAPSKRTSCLTSRQVDIVRAVFSPLFAHGAFMYPAYEFAPGLLGVISQFYNGSTQFLYTDHWYRFTVFNDTAFNTTSLTPDSILWAQRLNPNGINTFSGDISKFRDRGSKILHYHGQMDQLISSLNSNRYYELVSETMKMSPDALDDFYRFFRISGMQHCGGGPGAWFIGSIGEGVAGLGPDENVLTAMVRWVEQGVAPDTILGTAYVNQTKELGVDYQRAHCRYPYHNVFAGWGDVKNPDDWRCVLSQL</sequence>
<dbReference type="Pfam" id="PF07519">
    <property type="entry name" value="Tannase"/>
    <property type="match status" value="1"/>
</dbReference>
<evidence type="ECO:0000256" key="9">
    <source>
        <dbReference type="ARBA" id="ARBA00034075"/>
    </source>
</evidence>
<keyword evidence="5" id="KW-0732">Signal</keyword>
<evidence type="ECO:0000256" key="6">
    <source>
        <dbReference type="ARBA" id="ARBA00022801"/>
    </source>
</evidence>
<keyword evidence="8" id="KW-1015">Disulfide bond</keyword>
<keyword evidence="3" id="KW-0624">Polysaccharide degradation</keyword>
<evidence type="ECO:0000256" key="7">
    <source>
        <dbReference type="ARBA" id="ARBA00022837"/>
    </source>
</evidence>
<keyword evidence="2" id="KW-0719">Serine esterase</keyword>
<evidence type="ECO:0000256" key="3">
    <source>
        <dbReference type="ARBA" id="ARBA00022651"/>
    </source>
</evidence>
<gene>
    <name evidence="11" type="ORF">R3P38DRAFT_6434</name>
</gene>
<proteinExistence type="inferred from homology"/>
<evidence type="ECO:0000256" key="4">
    <source>
        <dbReference type="ARBA" id="ARBA00022723"/>
    </source>
</evidence>
<dbReference type="GO" id="GO:0046872">
    <property type="term" value="F:metal ion binding"/>
    <property type="evidence" value="ECO:0007669"/>
    <property type="project" value="UniProtKB-KW"/>
</dbReference>
<dbReference type="EC" id="3.1.1.-" evidence="10"/>
<dbReference type="PANTHER" id="PTHR33938">
    <property type="entry name" value="FERULOYL ESTERASE B-RELATED"/>
    <property type="match status" value="1"/>
</dbReference>
<evidence type="ECO:0000256" key="5">
    <source>
        <dbReference type="ARBA" id="ARBA00022729"/>
    </source>
</evidence>
<keyword evidence="7" id="KW-0106">Calcium</keyword>
<evidence type="ECO:0000313" key="12">
    <source>
        <dbReference type="Proteomes" id="UP001362999"/>
    </source>
</evidence>
<dbReference type="PANTHER" id="PTHR33938:SF15">
    <property type="entry name" value="FERULOYL ESTERASE B-RELATED"/>
    <property type="match status" value="1"/>
</dbReference>
<accession>A0AAW0EDM3</accession>
<reference evidence="11 12" key="1">
    <citation type="journal article" date="2024" name="J Genomics">
        <title>Draft genome sequencing and assembly of Favolaschia claudopus CIRM-BRFM 2984 isolated from oak limbs.</title>
        <authorList>
            <person name="Navarro D."/>
            <person name="Drula E."/>
            <person name="Chaduli D."/>
            <person name="Cazenave R."/>
            <person name="Ahrendt S."/>
            <person name="Wang J."/>
            <person name="Lipzen A."/>
            <person name="Daum C."/>
            <person name="Barry K."/>
            <person name="Grigoriev I.V."/>
            <person name="Favel A."/>
            <person name="Rosso M.N."/>
            <person name="Martin F."/>
        </authorList>
    </citation>
    <scope>NUCLEOTIDE SEQUENCE [LARGE SCALE GENOMIC DNA]</scope>
    <source>
        <strain evidence="11 12">CIRM-BRFM 2984</strain>
    </source>
</reference>
<evidence type="ECO:0000313" key="11">
    <source>
        <dbReference type="EMBL" id="KAK7063611.1"/>
    </source>
</evidence>
<evidence type="ECO:0000256" key="8">
    <source>
        <dbReference type="ARBA" id="ARBA00023157"/>
    </source>
</evidence>
<dbReference type="Proteomes" id="UP001362999">
    <property type="component" value="Unassembled WGS sequence"/>
</dbReference>
<dbReference type="GO" id="GO:0045493">
    <property type="term" value="P:xylan catabolic process"/>
    <property type="evidence" value="ECO:0007669"/>
    <property type="project" value="UniProtKB-KW"/>
</dbReference>
<keyword evidence="6 10" id="KW-0378">Hydrolase</keyword>
<comment type="catalytic activity">
    <reaction evidence="9">
        <text>feruloyl-polysaccharide + H2O = ferulate + polysaccharide.</text>
        <dbReference type="EC" id="3.1.1.73"/>
    </reaction>
</comment>
<dbReference type="InterPro" id="IPR011118">
    <property type="entry name" value="Tannase/feruloyl_esterase"/>
</dbReference>
<dbReference type="EMBL" id="JAWWNJ010000001">
    <property type="protein sequence ID" value="KAK7063611.1"/>
    <property type="molecule type" value="Genomic_DNA"/>
</dbReference>
<evidence type="ECO:0000256" key="2">
    <source>
        <dbReference type="ARBA" id="ARBA00022487"/>
    </source>
</evidence>
<organism evidence="11 12">
    <name type="scientific">Favolaschia claudopus</name>
    <dbReference type="NCBI Taxonomy" id="2862362"/>
    <lineage>
        <taxon>Eukaryota</taxon>
        <taxon>Fungi</taxon>
        <taxon>Dikarya</taxon>
        <taxon>Basidiomycota</taxon>
        <taxon>Agaricomycotina</taxon>
        <taxon>Agaricomycetes</taxon>
        <taxon>Agaricomycetidae</taxon>
        <taxon>Agaricales</taxon>
        <taxon>Marasmiineae</taxon>
        <taxon>Mycenaceae</taxon>
        <taxon>Favolaschia</taxon>
    </lineage>
</organism>
<comment type="similarity">
    <text evidence="1 10">Belongs to the tannase family.</text>
</comment>
<dbReference type="AlphaFoldDB" id="A0AAW0EDM3"/>
<dbReference type="SUPFAM" id="SSF53474">
    <property type="entry name" value="alpha/beta-Hydrolases"/>
    <property type="match status" value="2"/>
</dbReference>
<name>A0AAW0EDM3_9AGAR</name>
<keyword evidence="4" id="KW-0479">Metal-binding</keyword>
<keyword evidence="3" id="KW-0858">Xylan degradation</keyword>
<evidence type="ECO:0000256" key="10">
    <source>
        <dbReference type="RuleBase" id="RU361238"/>
    </source>
</evidence>
<dbReference type="GO" id="GO:0030600">
    <property type="term" value="F:feruloyl esterase activity"/>
    <property type="evidence" value="ECO:0007669"/>
    <property type="project" value="UniProtKB-EC"/>
</dbReference>
<dbReference type="InterPro" id="IPR029058">
    <property type="entry name" value="AB_hydrolase_fold"/>
</dbReference>